<sequence>MKKKIKKGRLAVLVVLLLLVSLSPAFAETTVPFPQSDATGDHKWRVEEWWQSGQNRENYAYVNYIDGEIRLRNSFFDEPAANYVNITRKIDEKNHQIHWAVEFNKAEKYAGGYAGSGIQHGLFLPRYKSISPIKVQTIHNGNDKYQEYTYHVNNFNNEKPAGNTNNFYTDNFFNNGSGKNVHWGMDIKNDTLGFCTIGRGKWANNHADQKGWYRDLDRMFGTSMADSMFSGMMRSNIHDKEWMHAVWTFTTTHDADTDLNNVPLLARVSSKLRNFVNHQVHIVGPVGVKGYMNLTYDRNYWVKDKANLDEAERRHLPLEVQEDNVKKAPEVIKGLVDNPSTK</sequence>
<keyword evidence="1" id="KW-0732">Signal</keyword>
<gene>
    <name evidence="2" type="ORF">ACKQTC_00095</name>
</gene>
<protein>
    <submittedName>
        <fullName evidence="2">Uncharacterized protein</fullName>
    </submittedName>
</protein>
<keyword evidence="3" id="KW-1185">Reference proteome</keyword>
<evidence type="ECO:0000256" key="1">
    <source>
        <dbReference type="SAM" id="SignalP"/>
    </source>
</evidence>
<proteinExistence type="predicted"/>
<comment type="caution">
    <text evidence="2">The sequence shown here is derived from an EMBL/GenBank/DDBJ whole genome shotgun (WGS) entry which is preliminary data.</text>
</comment>
<dbReference type="Proteomes" id="UP001631949">
    <property type="component" value="Unassembled WGS sequence"/>
</dbReference>
<evidence type="ECO:0000313" key="2">
    <source>
        <dbReference type="EMBL" id="MFM9412786.1"/>
    </source>
</evidence>
<dbReference type="EMBL" id="JBJUVG010000001">
    <property type="protein sequence ID" value="MFM9412786.1"/>
    <property type="molecule type" value="Genomic_DNA"/>
</dbReference>
<feature type="chain" id="PRO_5046442261" evidence="1">
    <location>
        <begin position="28"/>
        <end position="342"/>
    </location>
</feature>
<organism evidence="2 3">
    <name type="scientific">Peptococcus simiae</name>
    <dbReference type="NCBI Taxonomy" id="1643805"/>
    <lineage>
        <taxon>Bacteria</taxon>
        <taxon>Bacillati</taxon>
        <taxon>Bacillota</taxon>
        <taxon>Clostridia</taxon>
        <taxon>Eubacteriales</taxon>
        <taxon>Peptococcaceae</taxon>
        <taxon>Peptococcus</taxon>
    </lineage>
</organism>
<accession>A0ABW9GXM6</accession>
<dbReference type="RefSeq" id="WP_408976417.1">
    <property type="nucleotide sequence ID" value="NZ_JBJUVG010000001.1"/>
</dbReference>
<name>A0ABW9GXM6_9FIRM</name>
<reference evidence="2 3" key="1">
    <citation type="journal article" date="2016" name="Int. J. Syst. Evol. Microbiol.">
        <title>Peptococcus simiae sp. nov., isolated from rhesus macaque faeces and emended description of the genus Peptococcus.</title>
        <authorList>
            <person name="Shkoporov A.N."/>
            <person name="Efimov B.A."/>
            <person name="Kondova I."/>
            <person name="Ouwerling B."/>
            <person name="Chaplin A.V."/>
            <person name="Shcherbakova V.A."/>
            <person name="Langermans J.A.M."/>
        </authorList>
    </citation>
    <scope>NUCLEOTIDE SEQUENCE [LARGE SCALE GENOMIC DNA]</scope>
    <source>
        <strain evidence="2 3">M108</strain>
    </source>
</reference>
<evidence type="ECO:0000313" key="3">
    <source>
        <dbReference type="Proteomes" id="UP001631949"/>
    </source>
</evidence>
<feature type="signal peptide" evidence="1">
    <location>
        <begin position="1"/>
        <end position="27"/>
    </location>
</feature>